<accession>A0ABT1I6N4</accession>
<keyword evidence="1" id="KW-0472">Membrane</keyword>
<reference evidence="3 4" key="1">
    <citation type="submission" date="2022-06" db="EMBL/GenBank/DDBJ databases">
        <title>Genomic Encyclopedia of Archaeal and Bacterial Type Strains, Phase II (KMG-II): from individual species to whole genera.</title>
        <authorList>
            <person name="Goeker M."/>
        </authorList>
    </citation>
    <scope>NUCLEOTIDE SEQUENCE [LARGE SCALE GENOMIC DNA]</scope>
    <source>
        <strain evidence="3 4">DSM 44255</strain>
    </source>
</reference>
<keyword evidence="1" id="KW-1133">Transmembrane helix</keyword>
<comment type="caution">
    <text evidence="3">The sequence shown here is derived from an EMBL/GenBank/DDBJ whole genome shotgun (WGS) entry which is preliminary data.</text>
</comment>
<feature type="transmembrane region" description="Helical" evidence="1">
    <location>
        <begin position="51"/>
        <end position="71"/>
    </location>
</feature>
<dbReference type="RefSeq" id="WP_253885207.1">
    <property type="nucleotide sequence ID" value="NZ_BAAAVB010000006.1"/>
</dbReference>
<name>A0ABT1I6N4_9PSEU</name>
<evidence type="ECO:0000259" key="2">
    <source>
        <dbReference type="Pfam" id="PF14317"/>
    </source>
</evidence>
<organism evidence="3 4">
    <name type="scientific">Actinokineospora diospyrosa</name>
    <dbReference type="NCBI Taxonomy" id="103728"/>
    <lineage>
        <taxon>Bacteria</taxon>
        <taxon>Bacillati</taxon>
        <taxon>Actinomycetota</taxon>
        <taxon>Actinomycetes</taxon>
        <taxon>Pseudonocardiales</taxon>
        <taxon>Pseudonocardiaceae</taxon>
        <taxon>Actinokineospora</taxon>
    </lineage>
</organism>
<feature type="transmembrane region" description="Helical" evidence="1">
    <location>
        <begin position="25"/>
        <end position="45"/>
    </location>
</feature>
<sequence>MRLSWTPEPADWGDGTSAALPFVRWVPWFAAAFGLFSAVLLLTGLTWPGVFGLVCAAGIGAFPAVAIRAAFRREPVAGHPVTAEVDDHSLRMMTTSGSAYSDLTLGELTGWVETKRSFVLLTGPGSFHPVPGRAFDSTEDIDRFRDLLTRVLGPAGVPPSAP</sequence>
<gene>
    <name evidence="3" type="ORF">LV75_000773</name>
</gene>
<dbReference type="Pfam" id="PF14317">
    <property type="entry name" value="YcxB"/>
    <property type="match status" value="1"/>
</dbReference>
<evidence type="ECO:0000256" key="1">
    <source>
        <dbReference type="SAM" id="Phobius"/>
    </source>
</evidence>
<dbReference type="EMBL" id="JAMTCO010000002">
    <property type="protein sequence ID" value="MCP2268287.1"/>
    <property type="molecule type" value="Genomic_DNA"/>
</dbReference>
<protein>
    <submittedName>
        <fullName evidence="3">YcxB-like protein</fullName>
    </submittedName>
</protein>
<dbReference type="InterPro" id="IPR025588">
    <property type="entry name" value="YcxB-like_C"/>
</dbReference>
<proteinExistence type="predicted"/>
<feature type="domain" description="YcxB-like C-terminal" evidence="2">
    <location>
        <begin position="93"/>
        <end position="148"/>
    </location>
</feature>
<dbReference type="Proteomes" id="UP001205185">
    <property type="component" value="Unassembled WGS sequence"/>
</dbReference>
<evidence type="ECO:0000313" key="3">
    <source>
        <dbReference type="EMBL" id="MCP2268287.1"/>
    </source>
</evidence>
<evidence type="ECO:0000313" key="4">
    <source>
        <dbReference type="Proteomes" id="UP001205185"/>
    </source>
</evidence>
<keyword evidence="1" id="KW-0812">Transmembrane</keyword>
<keyword evidence="4" id="KW-1185">Reference proteome</keyword>